<dbReference type="PANTHER" id="PTHR47852:SF2">
    <property type="entry name" value="WW DOMAIN-CONTAINING PROTEIN"/>
    <property type="match status" value="1"/>
</dbReference>
<dbReference type="OrthoDB" id="2367685at2759"/>
<feature type="compositionally biased region" description="Polar residues" evidence="1">
    <location>
        <begin position="470"/>
        <end position="485"/>
    </location>
</feature>
<dbReference type="InterPro" id="IPR001202">
    <property type="entry name" value="WW_dom"/>
</dbReference>
<dbReference type="PROSITE" id="PS01159">
    <property type="entry name" value="WW_DOMAIN_1"/>
    <property type="match status" value="2"/>
</dbReference>
<feature type="compositionally biased region" description="Low complexity" evidence="1">
    <location>
        <begin position="53"/>
        <end position="65"/>
    </location>
</feature>
<dbReference type="PROSITE" id="PS50020">
    <property type="entry name" value="WW_DOMAIN_2"/>
    <property type="match status" value="2"/>
</dbReference>
<dbReference type="AlphaFoldDB" id="A0A835I104"/>
<protein>
    <recommendedName>
        <fullName evidence="2">WW domain-containing protein</fullName>
    </recommendedName>
</protein>
<feature type="region of interest" description="Disordered" evidence="1">
    <location>
        <begin position="1"/>
        <end position="105"/>
    </location>
</feature>
<dbReference type="Gene3D" id="2.20.70.10">
    <property type="match status" value="2"/>
</dbReference>
<evidence type="ECO:0000313" key="3">
    <source>
        <dbReference type="EMBL" id="KAF9608072.1"/>
    </source>
</evidence>
<dbReference type="Pfam" id="PF00397">
    <property type="entry name" value="WW"/>
    <property type="match status" value="2"/>
</dbReference>
<name>A0A835I104_9MAGN</name>
<feature type="domain" description="WW" evidence="2">
    <location>
        <begin position="854"/>
        <end position="888"/>
    </location>
</feature>
<comment type="caution">
    <text evidence="3">The sequence shown here is derived from an EMBL/GenBank/DDBJ whole genome shotgun (WGS) entry which is preliminary data.</text>
</comment>
<dbReference type="SMART" id="SM00456">
    <property type="entry name" value="WW"/>
    <property type="match status" value="2"/>
</dbReference>
<feature type="compositionally biased region" description="Acidic residues" evidence="1">
    <location>
        <begin position="79"/>
        <end position="89"/>
    </location>
</feature>
<keyword evidence="4" id="KW-1185">Reference proteome</keyword>
<reference evidence="3 4" key="1">
    <citation type="submission" date="2020-10" db="EMBL/GenBank/DDBJ databases">
        <title>The Coptis chinensis genome and diversification of protoberbering-type alkaloids.</title>
        <authorList>
            <person name="Wang B."/>
            <person name="Shu S."/>
            <person name="Song C."/>
            <person name="Liu Y."/>
        </authorList>
    </citation>
    <scope>NUCLEOTIDE SEQUENCE [LARGE SCALE GENOMIC DNA]</scope>
    <source>
        <strain evidence="3">HL-2020</strain>
        <tissue evidence="3">Leaf</tissue>
    </source>
</reference>
<dbReference type="Proteomes" id="UP000631114">
    <property type="component" value="Unassembled WGS sequence"/>
</dbReference>
<feature type="region of interest" description="Disordered" evidence="1">
    <location>
        <begin position="463"/>
        <end position="545"/>
    </location>
</feature>
<feature type="compositionally biased region" description="Basic and acidic residues" evidence="1">
    <location>
        <begin position="90"/>
        <end position="101"/>
    </location>
</feature>
<sequence length="891" mass="98336">MGKRKERRAAAAASMGAGRRVKLDLFAEPPSSGGENKGVVVKEEEEEEEKNRVGVPNNSPSSSSGKRQENPLLLLGQYSDDDAAEEPSEDSMHVSSDETSRADQYGQIEDISVGACGNVEDNIKEGVTVHHVKQEELCKETAQANGANNLAGNKIEESGTVAMDEQHKGKESTAEVSDSWTSGMQIAGDVVFGWKLVMHEETNQYYYWNVETGETSWEVPAVFAQGTEIGTEQKVPLVMEEGEIAPSNTTLHWEPDLYPSVAAGDQFNGAYLVSYAESLIQRLKDLERSDIQLQGLDWMSKCISEIEIRLSDFNSLLAYGSSLLPFWIHSEEKLKVLELAINDHVSRLSEPRQATEVSLYRGDSILKPSTLGDSELTIRDEEVFPTFQNSHSSPNVDTRVTQAEAEDKSNLNDVNDTQILSSVSLSGPLGDVAKQHVKEVNETGLKSAPPTVEDEDMDVDMEVDDEPTTSNQRSSDALGTESCSPPQHFIQPDPPDNWATSVLEKEYDVPPLPDEDWIPPPPPDSEPIPPPPPDDPPAPTYTPQPPYTEVVPHIPYTEQYISYPVAGPEYYGSMITEVPNSIYYTQSVDSQPAQYFDMVPTTYSETTSVIVNPINPLVYYNLPEGTVPPGSTVNCFESSAFYNESGPVVYHDPTADQTSTLKSLEESESSILPNLKGHSDALAVRHETEVLPAQIPPPSTTIQATITSAPVPLTTGASGPVALSINAAKASAKVLRSKKRTLAVAPTLRSNKKVSSLVDKWKAAKEELQEDEEDEPQNAYEMLERKRQREIEEWRARQIATGEAKDNANFQPLGSDWRERVKRRRSKSTRESVQTQFDALVNGKHPPDLTELSKDLPSGWQAYWDESSKKAYYGNTITSETTWTKPTDRVS</sequence>
<dbReference type="EMBL" id="JADFTS010000004">
    <property type="protein sequence ID" value="KAF9608072.1"/>
    <property type="molecule type" value="Genomic_DNA"/>
</dbReference>
<dbReference type="PANTHER" id="PTHR47852">
    <property type="entry name" value="OS06G0298400 PROTEIN"/>
    <property type="match status" value="1"/>
</dbReference>
<dbReference type="SUPFAM" id="SSF51045">
    <property type="entry name" value="WW domain"/>
    <property type="match status" value="2"/>
</dbReference>
<evidence type="ECO:0000313" key="4">
    <source>
        <dbReference type="Proteomes" id="UP000631114"/>
    </source>
</evidence>
<evidence type="ECO:0000256" key="1">
    <source>
        <dbReference type="SAM" id="MobiDB-lite"/>
    </source>
</evidence>
<gene>
    <name evidence="3" type="ORF">IFM89_005987</name>
</gene>
<dbReference type="CDD" id="cd00201">
    <property type="entry name" value="WW"/>
    <property type="match status" value="2"/>
</dbReference>
<accession>A0A835I104</accession>
<feature type="domain" description="WW" evidence="2">
    <location>
        <begin position="188"/>
        <end position="222"/>
    </location>
</feature>
<organism evidence="3 4">
    <name type="scientific">Coptis chinensis</name>
    <dbReference type="NCBI Taxonomy" id="261450"/>
    <lineage>
        <taxon>Eukaryota</taxon>
        <taxon>Viridiplantae</taxon>
        <taxon>Streptophyta</taxon>
        <taxon>Embryophyta</taxon>
        <taxon>Tracheophyta</taxon>
        <taxon>Spermatophyta</taxon>
        <taxon>Magnoliopsida</taxon>
        <taxon>Ranunculales</taxon>
        <taxon>Ranunculaceae</taxon>
        <taxon>Coptidoideae</taxon>
        <taxon>Coptis</taxon>
    </lineage>
</organism>
<dbReference type="InterPro" id="IPR036020">
    <property type="entry name" value="WW_dom_sf"/>
</dbReference>
<evidence type="ECO:0000259" key="2">
    <source>
        <dbReference type="PROSITE" id="PS50020"/>
    </source>
</evidence>
<feature type="compositionally biased region" description="Pro residues" evidence="1">
    <location>
        <begin position="518"/>
        <end position="545"/>
    </location>
</feature>
<proteinExistence type="predicted"/>